<keyword evidence="4 6" id="KW-1133">Transmembrane helix</keyword>
<evidence type="ECO:0000256" key="2">
    <source>
        <dbReference type="ARBA" id="ARBA00022448"/>
    </source>
</evidence>
<evidence type="ECO:0000256" key="6">
    <source>
        <dbReference type="SAM" id="Phobius"/>
    </source>
</evidence>
<keyword evidence="2" id="KW-0813">Transport</keyword>
<dbReference type="EMBL" id="QWIS01000179">
    <property type="protein sequence ID" value="RMZ02785.1"/>
    <property type="molecule type" value="Genomic_DNA"/>
</dbReference>
<evidence type="ECO:0000256" key="3">
    <source>
        <dbReference type="ARBA" id="ARBA00022692"/>
    </source>
</evidence>
<evidence type="ECO:0000256" key="5">
    <source>
        <dbReference type="ARBA" id="ARBA00023136"/>
    </source>
</evidence>
<dbReference type="GO" id="GO:0016020">
    <property type="term" value="C:membrane"/>
    <property type="evidence" value="ECO:0007669"/>
    <property type="project" value="UniProtKB-SubCell"/>
</dbReference>
<dbReference type="VEuPathDB" id="FungiDB:BTJ68_05762"/>
<dbReference type="EMBL" id="QWIT01000395">
    <property type="protein sequence ID" value="RMZ24783.1"/>
    <property type="molecule type" value="Genomic_DNA"/>
</dbReference>
<evidence type="ECO:0000313" key="9">
    <source>
        <dbReference type="EMBL" id="RMZ24783.1"/>
    </source>
</evidence>
<evidence type="ECO:0000259" key="7">
    <source>
        <dbReference type="Pfam" id="PF00324"/>
    </source>
</evidence>
<gene>
    <name evidence="9" type="ORF">D0859_11170</name>
    <name evidence="8" type="ORF">D0860_07071</name>
</gene>
<dbReference type="AlphaFoldDB" id="A0A3M7GPY8"/>
<dbReference type="PANTHER" id="PTHR45649">
    <property type="entry name" value="AMINO-ACID PERMEASE BAT1"/>
    <property type="match status" value="1"/>
</dbReference>
<name>A0A3M7GPY8_HORWE</name>
<keyword evidence="5 6" id="KW-0472">Membrane</keyword>
<dbReference type="GO" id="GO:0022857">
    <property type="term" value="F:transmembrane transporter activity"/>
    <property type="evidence" value="ECO:0007669"/>
    <property type="project" value="UniProtKB-ARBA"/>
</dbReference>
<dbReference type="OrthoDB" id="3257095at2759"/>
<evidence type="ECO:0000256" key="1">
    <source>
        <dbReference type="ARBA" id="ARBA00004141"/>
    </source>
</evidence>
<dbReference type="Proteomes" id="UP000281677">
    <property type="component" value="Unassembled WGS sequence"/>
</dbReference>
<dbReference type="InterPro" id="IPR004841">
    <property type="entry name" value="AA-permease/SLC12A_dom"/>
</dbReference>
<evidence type="ECO:0000313" key="10">
    <source>
        <dbReference type="Proteomes" id="UP000280598"/>
    </source>
</evidence>
<evidence type="ECO:0000313" key="11">
    <source>
        <dbReference type="Proteomes" id="UP000281677"/>
    </source>
</evidence>
<organism evidence="8 10">
    <name type="scientific">Hortaea werneckii</name>
    <name type="common">Black yeast</name>
    <name type="synonym">Cladosporium werneckii</name>
    <dbReference type="NCBI Taxonomy" id="91943"/>
    <lineage>
        <taxon>Eukaryota</taxon>
        <taxon>Fungi</taxon>
        <taxon>Dikarya</taxon>
        <taxon>Ascomycota</taxon>
        <taxon>Pezizomycotina</taxon>
        <taxon>Dothideomycetes</taxon>
        <taxon>Dothideomycetidae</taxon>
        <taxon>Mycosphaerellales</taxon>
        <taxon>Teratosphaeriaceae</taxon>
        <taxon>Hortaea</taxon>
    </lineage>
</organism>
<dbReference type="PANTHER" id="PTHR45649:SF1">
    <property type="entry name" value="TRANSPORTER, PUTATIVE (EUROFUNG)-RELATED"/>
    <property type="match status" value="1"/>
</dbReference>
<comment type="subcellular location">
    <subcellularLocation>
        <location evidence="1">Membrane</location>
        <topology evidence="1">Multi-pass membrane protein</topology>
    </subcellularLocation>
</comment>
<keyword evidence="3 6" id="KW-0812">Transmembrane</keyword>
<evidence type="ECO:0000313" key="8">
    <source>
        <dbReference type="EMBL" id="RMZ02785.1"/>
    </source>
</evidence>
<comment type="caution">
    <text evidence="8">The sequence shown here is derived from an EMBL/GenBank/DDBJ whole genome shotgun (WGS) entry which is preliminary data.</text>
</comment>
<evidence type="ECO:0000256" key="4">
    <source>
        <dbReference type="ARBA" id="ARBA00022989"/>
    </source>
</evidence>
<feature type="domain" description="Amino acid permease/ SLC12A" evidence="7">
    <location>
        <begin position="9"/>
        <end position="87"/>
    </location>
</feature>
<feature type="transmembrane region" description="Helical" evidence="6">
    <location>
        <begin position="24"/>
        <end position="41"/>
    </location>
</feature>
<dbReference type="Gene3D" id="1.20.1740.10">
    <property type="entry name" value="Amino acid/polyamine transporter I"/>
    <property type="match status" value="1"/>
</dbReference>
<feature type="transmembrane region" description="Helical" evidence="6">
    <location>
        <begin position="114"/>
        <end position="134"/>
    </location>
</feature>
<proteinExistence type="predicted"/>
<dbReference type="Pfam" id="PF00324">
    <property type="entry name" value="AA_permease"/>
    <property type="match status" value="1"/>
</dbReference>
<accession>A0A3M7GPY8</accession>
<dbReference type="Proteomes" id="UP000280598">
    <property type="component" value="Unassembled WGS sequence"/>
</dbReference>
<protein>
    <recommendedName>
        <fullName evidence="7">Amino acid permease/ SLC12A domain-containing protein</fullName>
    </recommendedName>
</protein>
<sequence length="189" mass="21121">MITWEAILFVCQYGLTDGGPLGSVIGYIFCWIGYTCVALCLSELNSIYPTAGGQYHWTCELAPKSWRKPLSYMTDGCLCWVGKQILQARHTSITKCNGGRQVEQIEFSKHQGTLILYAVVLFAMFFNSVLARLLPFAEGTILAIHVLGWFAILVSLIVVGPRHSNEEVWGTFYNLRGYEQSGSDFFLSA</sequence>
<reference evidence="10 11" key="1">
    <citation type="journal article" date="2018" name="BMC Genomics">
        <title>Genomic evidence for intraspecific hybridization in a clonal and extremely halotolerant yeast.</title>
        <authorList>
            <person name="Gostincar C."/>
            <person name="Stajich J.E."/>
            <person name="Zupancic J."/>
            <person name="Zalar P."/>
            <person name="Gunde-Cimerman N."/>
        </authorList>
    </citation>
    <scope>NUCLEOTIDE SEQUENCE [LARGE SCALE GENOMIC DNA]</scope>
    <source>
        <strain evidence="9 11">EXF-120</strain>
        <strain evidence="8 10">EXF-562</strain>
    </source>
</reference>
<feature type="transmembrane region" description="Helical" evidence="6">
    <location>
        <begin position="140"/>
        <end position="159"/>
    </location>
</feature>